<dbReference type="Proteomes" id="UP001500459">
    <property type="component" value="Unassembled WGS sequence"/>
</dbReference>
<comment type="caution">
    <text evidence="2">The sequence shown here is derived from an EMBL/GenBank/DDBJ whole genome shotgun (WGS) entry which is preliminary data.</text>
</comment>
<dbReference type="RefSeq" id="WP_344930016.1">
    <property type="nucleotide sequence ID" value="NZ_BAABCW010000021.1"/>
</dbReference>
<reference evidence="3" key="1">
    <citation type="journal article" date="2019" name="Int. J. Syst. Evol. Microbiol.">
        <title>The Global Catalogue of Microorganisms (GCM) 10K type strain sequencing project: providing services to taxonomists for standard genome sequencing and annotation.</title>
        <authorList>
            <consortium name="The Broad Institute Genomics Platform"/>
            <consortium name="The Broad Institute Genome Sequencing Center for Infectious Disease"/>
            <person name="Wu L."/>
            <person name="Ma J."/>
        </authorList>
    </citation>
    <scope>NUCLEOTIDE SEQUENCE [LARGE SCALE GENOMIC DNA]</scope>
    <source>
        <strain evidence="3">JCM 17106</strain>
    </source>
</reference>
<evidence type="ECO:0000313" key="3">
    <source>
        <dbReference type="Proteomes" id="UP001500459"/>
    </source>
</evidence>
<name>A0ABP6USA3_9FLAO</name>
<gene>
    <name evidence="2" type="ORF">GCM10022393_37190</name>
</gene>
<protein>
    <submittedName>
        <fullName evidence="2">Uncharacterized protein</fullName>
    </submittedName>
</protein>
<feature type="signal peptide" evidence="1">
    <location>
        <begin position="1"/>
        <end position="20"/>
    </location>
</feature>
<evidence type="ECO:0000313" key="2">
    <source>
        <dbReference type="EMBL" id="GAA3519537.1"/>
    </source>
</evidence>
<organism evidence="2 3">
    <name type="scientific">Aquimarina addita</name>
    <dbReference type="NCBI Taxonomy" id="870485"/>
    <lineage>
        <taxon>Bacteria</taxon>
        <taxon>Pseudomonadati</taxon>
        <taxon>Bacteroidota</taxon>
        <taxon>Flavobacteriia</taxon>
        <taxon>Flavobacteriales</taxon>
        <taxon>Flavobacteriaceae</taxon>
        <taxon>Aquimarina</taxon>
    </lineage>
</organism>
<keyword evidence="3" id="KW-1185">Reference proteome</keyword>
<accession>A0ABP6USA3</accession>
<dbReference type="EMBL" id="BAABCW010000021">
    <property type="protein sequence ID" value="GAA3519537.1"/>
    <property type="molecule type" value="Genomic_DNA"/>
</dbReference>
<keyword evidence="1" id="KW-0732">Signal</keyword>
<proteinExistence type="predicted"/>
<feature type="chain" id="PRO_5046691569" evidence="1">
    <location>
        <begin position="21"/>
        <end position="115"/>
    </location>
</feature>
<sequence>MKKLTVVFTIVILATSSLFANGKNPKNSTYEKLRNEIAVLLDNPLITIETPSTEAFIEFTLNNKNEIVILTVDSEKEGIEAYVKSRLNYKKVNLTGNSTYKKNFRISLKILRARN</sequence>
<evidence type="ECO:0000256" key="1">
    <source>
        <dbReference type="SAM" id="SignalP"/>
    </source>
</evidence>